<dbReference type="GeneID" id="15393269"/>
<dbReference type="OrthoDB" id="134075at2157"/>
<dbReference type="EMBL" id="CP005290">
    <property type="protein sequence ID" value="AGK61609.1"/>
    <property type="molecule type" value="Genomic_DNA"/>
</dbReference>
<dbReference type="STRING" id="387631.Asulf_01634"/>
<evidence type="ECO:0000313" key="2">
    <source>
        <dbReference type="Proteomes" id="UP000013307"/>
    </source>
</evidence>
<gene>
    <name evidence="1" type="ORF">Asulf_01634</name>
</gene>
<dbReference type="KEGG" id="ast:Asulf_01634"/>
<name>N0BDB4_9EURY</name>
<evidence type="ECO:0000313" key="1">
    <source>
        <dbReference type="EMBL" id="AGK61609.1"/>
    </source>
</evidence>
<dbReference type="AlphaFoldDB" id="N0BDB4"/>
<protein>
    <submittedName>
        <fullName evidence="1">Putative RNA-binding protein</fullName>
    </submittedName>
</protein>
<reference evidence="1 2" key="1">
    <citation type="journal article" date="2013" name="Genome Announc.">
        <title>Complete Genome Sequence of the Thermophilic and Facultatively Chemolithoautotrophic Sulfate Reducer Archaeoglobus sulfaticallidus Strain PM70-1T.</title>
        <authorList>
            <person name="Stokke R."/>
            <person name="Hocking W.P."/>
            <person name="Steinsbu B.O."/>
            <person name="Steen I.H."/>
        </authorList>
    </citation>
    <scope>NUCLEOTIDE SEQUENCE [LARGE SCALE GENOMIC DNA]</scope>
    <source>
        <strain evidence="1">PM70-1</strain>
    </source>
</reference>
<dbReference type="HOGENOM" id="CLU_200895_2_2_2"/>
<dbReference type="InterPro" id="IPR019300">
    <property type="entry name" value="CooT"/>
</dbReference>
<keyword evidence="2" id="KW-1185">Reference proteome</keyword>
<organism evidence="1 2">
    <name type="scientific">Archaeoglobus sulfaticallidus PM70-1</name>
    <dbReference type="NCBI Taxonomy" id="387631"/>
    <lineage>
        <taxon>Archaea</taxon>
        <taxon>Methanobacteriati</taxon>
        <taxon>Methanobacteriota</taxon>
        <taxon>Archaeoglobi</taxon>
        <taxon>Archaeoglobales</taxon>
        <taxon>Archaeoglobaceae</taxon>
        <taxon>Archaeoglobus</taxon>
    </lineage>
</organism>
<proteinExistence type="predicted"/>
<dbReference type="RefSeq" id="WP_015591207.1">
    <property type="nucleotide sequence ID" value="NC_021169.1"/>
</dbReference>
<dbReference type="Proteomes" id="UP000013307">
    <property type="component" value="Chromosome"/>
</dbReference>
<dbReference type="Pfam" id="PF10133">
    <property type="entry name" value="CooT"/>
    <property type="match status" value="1"/>
</dbReference>
<dbReference type="eggNOG" id="arCOG04856">
    <property type="taxonomic scope" value="Archaea"/>
</dbReference>
<sequence length="61" mass="6876">MCESKVAILKDGKEEIIMEDVVRIEVEGDTVKLFGLLGEMTEVKGKIKLMDMKNHKILLEG</sequence>
<accession>N0BDB4</accession>